<evidence type="ECO:0000256" key="10">
    <source>
        <dbReference type="SAM" id="Phobius"/>
    </source>
</evidence>
<evidence type="ECO:0000256" key="2">
    <source>
        <dbReference type="ARBA" id="ARBA00022448"/>
    </source>
</evidence>
<dbReference type="Pfam" id="PF00520">
    <property type="entry name" value="Ion_trans"/>
    <property type="match status" value="4"/>
</dbReference>
<evidence type="ECO:0000259" key="11">
    <source>
        <dbReference type="PROSITE" id="PS50042"/>
    </source>
</evidence>
<dbReference type="InterPro" id="IPR050866">
    <property type="entry name" value="CNG_cation_channel"/>
</dbReference>
<sequence>MRHERGAAVAASRTSSTRRASNSSVVFSRSSSVDLSLPFAASSVHPRFVWWKLGQRLLLVAVFVELLVLPYLIAFQAHVTMQDPIAPELGVIYACECLFAIELVARTQQTLRVAFNRRKACVRLLQMPSIWLEVFVLVPLSLLAARSNVSRATFEVHKLLRVFKMRQFASAIDDAYAKHFVALKLFEVLVVTVLLSHFVACARFSLGAVATSSDDWVHSIEEPTNKTLTVHGEYLAALFWSFGLLTGLFEGELPRTIGEFAFTITVALCGFALFTYLCATFFMISRSESAHTTMAEARISQFQHVLAFHRVPETLQEQAIGYLKSYYTCADANDREALRLLCPSIAKDIQVALLQDTIAQIPFFLGCNAQFIIAITSLLEIFALPAGAIVFEANDVGDAMYVVNAGVVHVLIDNEMVQELRKGSCFGELALFLHRPRSATVVAATYCTLYQLLRINVERVLEGYPQYARSIPNKVEKLAKDLVGFRPERKLAVRAPRDPWQSLSTSSSLPKQQSQARPGRLRASGSFGHRGKRIPKGPTLADLHEAEPQSISNARAFVCSLCGLRGRRRPLIALLLLKKAIDPASRVRMWWLLTLVAILLYNWTVVPVQLCFVGLDASWWPLVATNTLTDALLWIDIVFSCSLSYDESAEKIVDTRRTALHYARSGGLAADLLCALPYSWLSVRDVSAFAMWRIPRLVRVWRVWGHYREADAYLRFSNKQRLALLALLLLVLYHFIACLYFSVTLVQDFSDDHDAWLPTADISLRRYNSTHFVTNDGSVVSDIYSIVATQYLRSLYFAANILTALGRTIEPASDMQYIVALAFMLSGFVITAVVVDNVQKRYTASAPEHQEFLATRLKVQLFLRRQHAPLSIHQRVNSFLDFWWSAHRGAVIGEILHELPTLIRRDILHSICSPALQTIALLQNVRPVLDELEHALLDHVQFVLYGQGEVIYRQGDHATSLFFLLEGAVVTGTQLYQCDVPPGGFFGSVCLIEDGVPHCYEDTAMATTGCVVLLLPKHSVHSLQKCFPTFASALLALQARLHGTKIAKRGATKRLARRSTLKQLWSASRTIAQVNGIIDPDSRVVAYWEFIVFIAMSVQALHVVFRACFGVPPDQSVAVEVATACLELPLVVDIVLRTRLGFYDFGNKVMDRRLVRRHYLCSRAFLLDAAAALPLFVFNWAVSVQHRTQLVNVNKLLRLLHVPRHFASFESKFLTHSLELRLTKLVYYTFLLSHCFGCVWFSFAAQPGSGSPAFGQAKWLPSADLATAPVSRQYAASLFWAFGLMSASSPGELPKTPGQCAFSVLTMTTGFFLFAYVVGNFTNMLELRDADNRAFYAQLSSLRHFLAHFHVAKPLAHKFTTYLRFRRFHSITQEHLLARSLPPSLLADIRMVHLQPMIARVSFLTGMDVRITRLLVTQFNQVLVVRQEYVYKLGDHGSDMYFVFTGLLHSLLPQDTLAREAEILDRRHSHSLYSMHSMMPDFADSHGVNNDEDTSRIRTLTRDNLGSTTEVLRSVEDIVAGSYFGENALVSTSARSSYVQAKTSCILYTLSRQSLELAFERFPAWKVTVLRSMTIHQEQQMLARMEQKELQHETSPNKRRMATFTAKLEQANALAEQTEADVLGFLQPRRSLFRRRRTRVHSMEYFGRRSRKRTRPSTNPFWTLFTGAPAQSRLHLVWIYVVVCAALVMAFLVPYRIAFESLMDRNWVCAVLRELEVLCDVIFIADVVVNLHLQESVESMELYEQEHRVAYKRERLVLDVLTFLPFDYLFSEVGRANAGPWWRINRCLKMRHFLYYADEVRRDSISIELHRLVAAATLYVVLIYWTACLYFTIATKDGYVEAWDDWVPASSLGNSTYFAPGERRALRLLRSLFFATTALVKKGRTFTPTSTEHLVFSIAICFGGLLLMAFMIGEIAGLVISYLGHEAAYRRHHIAVESSLSRWKITGNLRYRAQTFLSSLWTAHRGVDYQQLLDAVPQSIRTEAILEIVNESLTSFLTDVCCPLTLEDNRSSRQLRLLRAVARLLRFESYSREENVLVEGSMAQAMYFVVRGALRAHSHAHAHRIHGVLFKPGDYFGERGLLGYSISAFSVRSIRSCDLMSLSAAHLVQALQSDPVTSDALALAERAVQTMRRQDPLVDSHAMEERWGQSLIAALDTEQSDEPVSENTIHGSRYSSCGGRLPDYTTIQFGSPQEAIKRFRSLLELLVPHGAILNFGNAWVFGNDLDKRPAPPESEISVTAGITSSALPPPCTDSNSMILLALEQPMEDAGGNESPALESMEGANGNDTETVECGPRMPDRYAGPPASACESAGHEDVANDDDEQEAAADARDALAIDAQVVGSDVQVPGNDSHMTASESGVGGSEPETQLTASAPSPNGRDDKLSEAPATNDP</sequence>
<dbReference type="Gene3D" id="1.10.287.70">
    <property type="match status" value="4"/>
</dbReference>
<feature type="transmembrane region" description="Helical" evidence="10">
    <location>
        <begin position="1300"/>
        <end position="1319"/>
    </location>
</feature>
<keyword evidence="6 10" id="KW-0472">Membrane</keyword>
<feature type="region of interest" description="Disordered" evidence="9">
    <location>
        <begin position="496"/>
        <end position="533"/>
    </location>
</feature>
<dbReference type="CDD" id="cd00038">
    <property type="entry name" value="CAP_ED"/>
    <property type="match status" value="3"/>
</dbReference>
<accession>A0AAV2ZAH6</accession>
<feature type="compositionally biased region" description="Polar residues" evidence="9">
    <location>
        <begin position="501"/>
        <end position="516"/>
    </location>
</feature>
<feature type="transmembrane region" description="Helical" evidence="10">
    <location>
        <begin position="57"/>
        <end position="79"/>
    </location>
</feature>
<feature type="domain" description="Cyclic nucleotide-binding" evidence="11">
    <location>
        <begin position="363"/>
        <end position="461"/>
    </location>
</feature>
<keyword evidence="8" id="KW-0407">Ion channel</keyword>
<evidence type="ECO:0000256" key="1">
    <source>
        <dbReference type="ARBA" id="ARBA00004141"/>
    </source>
</evidence>
<keyword evidence="4 10" id="KW-1133">Transmembrane helix</keyword>
<evidence type="ECO:0000256" key="5">
    <source>
        <dbReference type="ARBA" id="ARBA00023065"/>
    </source>
</evidence>
<protein>
    <recommendedName>
        <fullName evidence="11">Cyclic nucleotide-binding domain-containing protein</fullName>
    </recommendedName>
</protein>
<evidence type="ECO:0000313" key="13">
    <source>
        <dbReference type="Proteomes" id="UP001146120"/>
    </source>
</evidence>
<feature type="transmembrane region" description="Helical" evidence="10">
    <location>
        <begin position="589"/>
        <end position="606"/>
    </location>
</feature>
<evidence type="ECO:0000256" key="7">
    <source>
        <dbReference type="ARBA" id="ARBA00023286"/>
    </source>
</evidence>
<dbReference type="Pfam" id="PF00027">
    <property type="entry name" value="cNMP_binding"/>
    <property type="match status" value="3"/>
</dbReference>
<dbReference type="PROSITE" id="PS00889">
    <property type="entry name" value="CNMP_BINDING_2"/>
    <property type="match status" value="1"/>
</dbReference>
<dbReference type="GO" id="GO:0044877">
    <property type="term" value="F:protein-containing complex binding"/>
    <property type="evidence" value="ECO:0007669"/>
    <property type="project" value="TreeGrafter"/>
</dbReference>
<dbReference type="Gene3D" id="2.60.120.10">
    <property type="entry name" value="Jelly Rolls"/>
    <property type="match status" value="4"/>
</dbReference>
<evidence type="ECO:0000313" key="12">
    <source>
        <dbReference type="EMBL" id="DBA03968.1"/>
    </source>
</evidence>
<feature type="compositionally biased region" description="Polar residues" evidence="9">
    <location>
        <begin position="2366"/>
        <end position="2376"/>
    </location>
</feature>
<feature type="transmembrane region" description="Helical" evidence="10">
    <location>
        <begin position="1894"/>
        <end position="1923"/>
    </location>
</feature>
<evidence type="ECO:0000256" key="4">
    <source>
        <dbReference type="ARBA" id="ARBA00022989"/>
    </source>
</evidence>
<keyword evidence="3 10" id="KW-0812">Transmembrane</keyword>
<dbReference type="PANTHER" id="PTHR45638">
    <property type="entry name" value="CYCLIC NUCLEOTIDE-GATED CATION CHANNEL SUBUNIT A"/>
    <property type="match status" value="1"/>
</dbReference>
<feature type="region of interest" description="Disordered" evidence="9">
    <location>
        <begin position="2267"/>
        <end position="2393"/>
    </location>
</feature>
<dbReference type="InterPro" id="IPR000595">
    <property type="entry name" value="cNMP-bd_dom"/>
</dbReference>
<name>A0AAV2ZAH6_9STRA</name>
<reference evidence="12" key="1">
    <citation type="submission" date="2022-11" db="EMBL/GenBank/DDBJ databases">
        <authorList>
            <person name="Morgan W.R."/>
            <person name="Tartar A."/>
        </authorList>
    </citation>
    <scope>NUCLEOTIDE SEQUENCE</scope>
    <source>
        <strain evidence="12">ARSEF 373</strain>
    </source>
</reference>
<feature type="transmembrane region" description="Helical" evidence="10">
    <location>
        <begin position="261"/>
        <end position="284"/>
    </location>
</feature>
<feature type="transmembrane region" description="Helical" evidence="10">
    <location>
        <begin position="722"/>
        <end position="743"/>
    </location>
</feature>
<dbReference type="InterPro" id="IPR018488">
    <property type="entry name" value="cNMP-bd_CS"/>
</dbReference>
<dbReference type="Gene3D" id="1.10.287.630">
    <property type="entry name" value="Helix hairpin bin"/>
    <property type="match status" value="2"/>
</dbReference>
<dbReference type="PANTHER" id="PTHR45638:SF11">
    <property type="entry name" value="CYCLIC NUCLEOTIDE-GATED CATION CHANNEL SUBUNIT A"/>
    <property type="match status" value="1"/>
</dbReference>
<evidence type="ECO:0000256" key="3">
    <source>
        <dbReference type="ARBA" id="ARBA00022692"/>
    </source>
</evidence>
<keyword evidence="7" id="KW-1071">Ligand-gated ion channel</keyword>
<feature type="transmembrane region" description="Helical" evidence="10">
    <location>
        <begin position="1677"/>
        <end position="1695"/>
    </location>
</feature>
<feature type="transmembrane region" description="Helical" evidence="10">
    <location>
        <begin position="232"/>
        <end position="249"/>
    </location>
</feature>
<feature type="transmembrane region" description="Helical" evidence="10">
    <location>
        <begin position="1160"/>
        <end position="1182"/>
    </location>
</feature>
<keyword evidence="2" id="KW-0813">Transport</keyword>
<dbReference type="SUPFAM" id="SSF81324">
    <property type="entry name" value="Voltage-gated potassium channels"/>
    <property type="match status" value="4"/>
</dbReference>
<organism evidence="12 13">
    <name type="scientific">Lagenidium giganteum</name>
    <dbReference type="NCBI Taxonomy" id="4803"/>
    <lineage>
        <taxon>Eukaryota</taxon>
        <taxon>Sar</taxon>
        <taxon>Stramenopiles</taxon>
        <taxon>Oomycota</taxon>
        <taxon>Peronosporomycetes</taxon>
        <taxon>Pythiales</taxon>
        <taxon>Pythiaceae</taxon>
    </lineage>
</organism>
<dbReference type="InterPro" id="IPR018490">
    <property type="entry name" value="cNMP-bd_dom_sf"/>
</dbReference>
<dbReference type="InterPro" id="IPR014710">
    <property type="entry name" value="RmlC-like_jellyroll"/>
</dbReference>
<proteinExistence type="predicted"/>
<feature type="domain" description="Cyclic nucleotide-binding" evidence="11">
    <location>
        <begin position="936"/>
        <end position="1023"/>
    </location>
</feature>
<evidence type="ECO:0000256" key="6">
    <source>
        <dbReference type="ARBA" id="ARBA00023136"/>
    </source>
</evidence>
<dbReference type="PROSITE" id="PS50042">
    <property type="entry name" value="CNMP_BINDING_3"/>
    <property type="match status" value="4"/>
</dbReference>
<gene>
    <name evidence="12" type="ORF">N0F65_010621</name>
</gene>
<feature type="domain" description="Cyclic nucleotide-binding" evidence="11">
    <location>
        <begin position="1510"/>
        <end position="1556"/>
    </location>
</feature>
<feature type="transmembrane region" description="Helical" evidence="10">
    <location>
        <begin position="124"/>
        <end position="145"/>
    </location>
</feature>
<dbReference type="GO" id="GO:0016020">
    <property type="term" value="C:membrane"/>
    <property type="evidence" value="ECO:0007669"/>
    <property type="project" value="UniProtKB-SubCell"/>
</dbReference>
<dbReference type="EMBL" id="DAKRPA010000013">
    <property type="protein sequence ID" value="DBA03968.1"/>
    <property type="molecule type" value="Genomic_DNA"/>
</dbReference>
<feature type="transmembrane region" description="Helical" evidence="10">
    <location>
        <begin position="1225"/>
        <end position="1245"/>
    </location>
</feature>
<feature type="transmembrane region" description="Helical" evidence="10">
    <location>
        <begin position="1812"/>
        <end position="1833"/>
    </location>
</feature>
<feature type="domain" description="Cyclic nucleotide-binding" evidence="11">
    <location>
        <begin position="2018"/>
        <end position="2111"/>
    </location>
</feature>
<reference evidence="12" key="2">
    <citation type="journal article" date="2023" name="Microbiol Resour">
        <title>Decontamination and Annotation of the Draft Genome Sequence of the Oomycete Lagenidium giganteum ARSEF 373.</title>
        <authorList>
            <person name="Morgan W.R."/>
            <person name="Tartar A."/>
        </authorList>
    </citation>
    <scope>NUCLEOTIDE SEQUENCE</scope>
    <source>
        <strain evidence="12">ARSEF 373</strain>
    </source>
</reference>
<keyword evidence="5" id="KW-0406">Ion transport</keyword>
<dbReference type="SMART" id="SM00100">
    <property type="entry name" value="cNMP"/>
    <property type="match status" value="3"/>
</dbReference>
<comment type="subcellular location">
    <subcellularLocation>
        <location evidence="1">Membrane</location>
        <topology evidence="1">Multi-pass membrane protein</topology>
    </subcellularLocation>
</comment>
<feature type="transmembrane region" description="Helical" evidence="10">
    <location>
        <begin position="188"/>
        <end position="211"/>
    </location>
</feature>
<feature type="transmembrane region" description="Helical" evidence="10">
    <location>
        <begin position="815"/>
        <end position="835"/>
    </location>
</feature>
<evidence type="ECO:0000256" key="8">
    <source>
        <dbReference type="ARBA" id="ARBA00023303"/>
    </source>
</evidence>
<comment type="caution">
    <text evidence="12">The sequence shown here is derived from an EMBL/GenBank/DDBJ whole genome shotgun (WGS) entry which is preliminary data.</text>
</comment>
<keyword evidence="13" id="KW-1185">Reference proteome</keyword>
<evidence type="ECO:0000256" key="9">
    <source>
        <dbReference type="SAM" id="MobiDB-lite"/>
    </source>
</evidence>
<dbReference type="GO" id="GO:0005221">
    <property type="term" value="F:intracellularly cyclic nucleotide-activated monoatomic cation channel activity"/>
    <property type="evidence" value="ECO:0007669"/>
    <property type="project" value="InterPro"/>
</dbReference>
<dbReference type="InterPro" id="IPR005821">
    <property type="entry name" value="Ion_trans_dom"/>
</dbReference>
<dbReference type="SUPFAM" id="SSF51206">
    <property type="entry name" value="cAMP-binding domain-like"/>
    <property type="match status" value="4"/>
</dbReference>
<feature type="transmembrane region" description="Helical" evidence="10">
    <location>
        <begin position="618"/>
        <end position="639"/>
    </location>
</feature>
<dbReference type="Proteomes" id="UP001146120">
    <property type="component" value="Unassembled WGS sequence"/>
</dbReference>